<dbReference type="GO" id="GO:0031956">
    <property type="term" value="F:medium-chain fatty acid-CoA ligase activity"/>
    <property type="evidence" value="ECO:0007669"/>
    <property type="project" value="TreeGrafter"/>
</dbReference>
<protein>
    <submittedName>
        <fullName evidence="4">Malonyl-CoA/methylmalonyl-CoA synthetase</fullName>
    </submittedName>
</protein>
<name>A0A1M5E0S9_LOKAT</name>
<dbReference type="SUPFAM" id="SSF56801">
    <property type="entry name" value="Acetyl-CoA synthetase-like"/>
    <property type="match status" value="1"/>
</dbReference>
<dbReference type="RefSeq" id="WP_072858497.1">
    <property type="nucleotide sequence ID" value="NZ_FQUE01000011.1"/>
</dbReference>
<dbReference type="InterPro" id="IPR042099">
    <property type="entry name" value="ANL_N_sf"/>
</dbReference>
<feature type="domain" description="AMP-binding enzyme C-terminal" evidence="3">
    <location>
        <begin position="417"/>
        <end position="492"/>
    </location>
</feature>
<dbReference type="Gene3D" id="3.30.300.30">
    <property type="match status" value="1"/>
</dbReference>
<accession>A0A1M5E0S9</accession>
<dbReference type="PANTHER" id="PTHR43201">
    <property type="entry name" value="ACYL-COA SYNTHETASE"/>
    <property type="match status" value="1"/>
</dbReference>
<evidence type="ECO:0000259" key="3">
    <source>
        <dbReference type="Pfam" id="PF13193"/>
    </source>
</evidence>
<evidence type="ECO:0000259" key="2">
    <source>
        <dbReference type="Pfam" id="PF00501"/>
    </source>
</evidence>
<proteinExistence type="inferred from homology"/>
<dbReference type="OrthoDB" id="9803968at2"/>
<dbReference type="Pfam" id="PF00501">
    <property type="entry name" value="AMP-binding"/>
    <property type="match status" value="1"/>
</dbReference>
<keyword evidence="5" id="KW-1185">Reference proteome</keyword>
<dbReference type="CDD" id="cd05941">
    <property type="entry name" value="MCS"/>
    <property type="match status" value="1"/>
</dbReference>
<sequence>MYDDNHLAHALRAASVGQEGATFSTNALNGAVTTYGELWSQAEAMAGALVGLGVQTGDRVAVQIEKSINGLACYLGTLLAGAIHLPLNTGYPAAEVSYFLNDAAPRVFICDPAKLDTLTSVATEAGVTHVLTLDADGAGTLTDAADDATPLAQAVARGADDLAAFLYTSGTTGRSKGAMLTHGNLASNADTLRDHWQFTADDVLIHALPVFHTHGLFVAINVTLLAGGAIILHRNFDAAAILKDFSRATALMGVPTFYTRLLDQPGLTTEACAGMRLFVSGSAPMLLDTHLKWRDRTGHTVLERYGMTETCMNTSNPYDGERKPGTVGLPLPGVSLRLAGADGAPTPPGEPGGIEVKGPNLFKGYWQMPEKTAQDMRPDGWFITGDIGQIDADGYVTIVGRSKDLIISGGYNIYPKEIEALIDDIDGVTESAAFGLPDADFGESVAVAVVLDRGAEVTADTIKDAIAPQLARYKHPRAVHIVDALPRNTMGKVQKNQLRQTFTPEA</sequence>
<organism evidence="4 5">
    <name type="scientific">Loktanella atrilutea</name>
    <dbReference type="NCBI Taxonomy" id="366533"/>
    <lineage>
        <taxon>Bacteria</taxon>
        <taxon>Pseudomonadati</taxon>
        <taxon>Pseudomonadota</taxon>
        <taxon>Alphaproteobacteria</taxon>
        <taxon>Rhodobacterales</taxon>
        <taxon>Roseobacteraceae</taxon>
        <taxon>Loktanella</taxon>
    </lineage>
</organism>
<dbReference type="GO" id="GO:0006631">
    <property type="term" value="P:fatty acid metabolic process"/>
    <property type="evidence" value="ECO:0007669"/>
    <property type="project" value="TreeGrafter"/>
</dbReference>
<comment type="similarity">
    <text evidence="1">Belongs to the ATP-dependent AMP-binding enzyme family.</text>
</comment>
<dbReference type="EMBL" id="FQUE01000011">
    <property type="protein sequence ID" value="SHF72857.1"/>
    <property type="molecule type" value="Genomic_DNA"/>
</dbReference>
<dbReference type="InterPro" id="IPR045851">
    <property type="entry name" value="AMP-bd_C_sf"/>
</dbReference>
<evidence type="ECO:0000256" key="1">
    <source>
        <dbReference type="ARBA" id="ARBA00006432"/>
    </source>
</evidence>
<dbReference type="NCBIfam" id="NF005702">
    <property type="entry name" value="PRK07514.1"/>
    <property type="match status" value="1"/>
</dbReference>
<reference evidence="5" key="1">
    <citation type="submission" date="2016-11" db="EMBL/GenBank/DDBJ databases">
        <authorList>
            <person name="Varghese N."/>
            <person name="Submissions S."/>
        </authorList>
    </citation>
    <scope>NUCLEOTIDE SEQUENCE [LARGE SCALE GENOMIC DNA]</scope>
    <source>
        <strain evidence="5">DSM 29326</strain>
    </source>
</reference>
<evidence type="ECO:0000313" key="4">
    <source>
        <dbReference type="EMBL" id="SHF72857.1"/>
    </source>
</evidence>
<dbReference type="Pfam" id="PF13193">
    <property type="entry name" value="AMP-binding_C"/>
    <property type="match status" value="1"/>
</dbReference>
<dbReference type="InterPro" id="IPR020845">
    <property type="entry name" value="AMP-binding_CS"/>
</dbReference>
<dbReference type="InterPro" id="IPR025110">
    <property type="entry name" value="AMP-bd_C"/>
</dbReference>
<dbReference type="Proteomes" id="UP000183987">
    <property type="component" value="Unassembled WGS sequence"/>
</dbReference>
<gene>
    <name evidence="4" type="ORF">SAMN05444339_11126</name>
</gene>
<dbReference type="PANTHER" id="PTHR43201:SF8">
    <property type="entry name" value="ACYL-COA SYNTHETASE FAMILY MEMBER 3"/>
    <property type="match status" value="1"/>
</dbReference>
<dbReference type="Gene3D" id="3.40.50.12780">
    <property type="entry name" value="N-terminal domain of ligase-like"/>
    <property type="match status" value="1"/>
</dbReference>
<dbReference type="PROSITE" id="PS00455">
    <property type="entry name" value="AMP_BINDING"/>
    <property type="match status" value="1"/>
</dbReference>
<dbReference type="AlphaFoldDB" id="A0A1M5E0S9"/>
<feature type="domain" description="AMP-dependent synthetase/ligase" evidence="2">
    <location>
        <begin position="30"/>
        <end position="366"/>
    </location>
</feature>
<dbReference type="InterPro" id="IPR000873">
    <property type="entry name" value="AMP-dep_synth/lig_dom"/>
</dbReference>
<dbReference type="STRING" id="366533.SAMN05444339_11126"/>
<evidence type="ECO:0000313" key="5">
    <source>
        <dbReference type="Proteomes" id="UP000183987"/>
    </source>
</evidence>